<dbReference type="CDD" id="cd23418">
    <property type="entry name" value="beta-trefoil_Ricin_XLN-like"/>
    <property type="match status" value="1"/>
</dbReference>
<sequence>MASTTRLRRGAITALAAIIAVTAALVVLVGPKPAYAAQLTQISDFGDNPGNLGMYLYVPDNVTANPAIVVGNHWCGGSGPDFYNGSQFDEQADQHGFIVIYPSVTRASKCFDVASQASLSGTGGDSVSIKSMVDHVLANYGADPNRIFAAGVSSGAMMTNVLLGVYPEVFKAGAAFAGVPFTCFATGNDSEWNSECSEGRIDRTPQQWGDAVRNANPGYTGPWPRMQLWHGVNDDVLRYPNFQEQIDQWTNVNGTDQVADYTDVPQANWTRTRYGGTGGQALVEAISMGDQGHNIPHPITETLRFFGLTTSAQPGDSVAIVGAASNRCVDVPNSSTNGSQAQLWDCSQRSGQLFARTSAGELKVGGKCLDASGWGSTNGTKAVIWDCSGGANQRWTVNSNGTITNAHNGLCLDANGAGTANGTQIILWTCNGGDNQRWSLR</sequence>
<keyword evidence="5" id="KW-1185">Reference proteome</keyword>
<proteinExistence type="predicted"/>
<comment type="caution">
    <text evidence="4">The sequence shown here is derived from an EMBL/GenBank/DDBJ whole genome shotgun (WGS) entry which is preliminary data.</text>
</comment>
<reference evidence="4 5" key="2">
    <citation type="submission" date="2019-05" db="EMBL/GenBank/DDBJ databases">
        <title>Glycomyces buryatensis sp. nov.</title>
        <authorList>
            <person name="Nikitina E."/>
        </authorList>
    </citation>
    <scope>NUCLEOTIDE SEQUENCE [LARGE SCALE GENOMIC DNA]</scope>
    <source>
        <strain evidence="4 5">18</strain>
    </source>
</reference>
<accession>A0A4S8QBN5</accession>
<dbReference type="RefSeq" id="WP_136535570.1">
    <property type="nucleotide sequence ID" value="NZ_STGY01000057.1"/>
</dbReference>
<dbReference type="PANTHER" id="PTHR43037:SF5">
    <property type="entry name" value="FERULOYL ESTERASE"/>
    <property type="match status" value="1"/>
</dbReference>
<dbReference type="InterPro" id="IPR010126">
    <property type="entry name" value="Esterase_phb"/>
</dbReference>
<dbReference type="AlphaFoldDB" id="A0A4S8QBN5"/>
<gene>
    <name evidence="4" type="ORF">FAB82_16160</name>
</gene>
<organism evidence="4 5">
    <name type="scientific">Glycomyces buryatensis</name>
    <dbReference type="NCBI Taxonomy" id="2570927"/>
    <lineage>
        <taxon>Bacteria</taxon>
        <taxon>Bacillati</taxon>
        <taxon>Actinomycetota</taxon>
        <taxon>Actinomycetes</taxon>
        <taxon>Glycomycetales</taxon>
        <taxon>Glycomycetaceae</taxon>
        <taxon>Glycomyces</taxon>
    </lineage>
</organism>
<dbReference type="SUPFAM" id="SSF50370">
    <property type="entry name" value="Ricin B-like lectins"/>
    <property type="match status" value="1"/>
</dbReference>
<feature type="domain" description="Ricin B lectin" evidence="3">
    <location>
        <begin position="315"/>
        <end position="441"/>
    </location>
</feature>
<dbReference type="Proteomes" id="UP000308760">
    <property type="component" value="Unassembled WGS sequence"/>
</dbReference>
<evidence type="ECO:0000256" key="2">
    <source>
        <dbReference type="ARBA" id="ARBA00022801"/>
    </source>
</evidence>
<protein>
    <submittedName>
        <fullName evidence="4">PHB depolymerase family esterase</fullName>
    </submittedName>
</protein>
<dbReference type="SMART" id="SM00458">
    <property type="entry name" value="RICIN"/>
    <property type="match status" value="1"/>
</dbReference>
<reference evidence="5" key="1">
    <citation type="submission" date="2019-04" db="EMBL/GenBank/DDBJ databases">
        <title>Nocardioides xinjiangensis sp. nov.</title>
        <authorList>
            <person name="Liu S."/>
        </authorList>
    </citation>
    <scope>NUCLEOTIDE SEQUENCE [LARGE SCALE GENOMIC DNA]</scope>
    <source>
        <strain evidence="5">18</strain>
    </source>
</reference>
<dbReference type="InterPro" id="IPR035992">
    <property type="entry name" value="Ricin_B-like_lectins"/>
</dbReference>
<dbReference type="OrthoDB" id="9767239at2"/>
<dbReference type="InterPro" id="IPR029058">
    <property type="entry name" value="AB_hydrolase_fold"/>
</dbReference>
<dbReference type="InterPro" id="IPR050955">
    <property type="entry name" value="Plant_Biomass_Hydrol_Est"/>
</dbReference>
<evidence type="ECO:0000259" key="3">
    <source>
        <dbReference type="SMART" id="SM00458"/>
    </source>
</evidence>
<dbReference type="PANTHER" id="PTHR43037">
    <property type="entry name" value="UNNAMED PRODUCT-RELATED"/>
    <property type="match status" value="1"/>
</dbReference>
<evidence type="ECO:0000313" key="5">
    <source>
        <dbReference type="Proteomes" id="UP000308760"/>
    </source>
</evidence>
<dbReference type="GO" id="GO:0005576">
    <property type="term" value="C:extracellular region"/>
    <property type="evidence" value="ECO:0007669"/>
    <property type="project" value="InterPro"/>
</dbReference>
<dbReference type="Pfam" id="PF10503">
    <property type="entry name" value="Esterase_PHB"/>
    <property type="match status" value="1"/>
</dbReference>
<dbReference type="NCBIfam" id="TIGR01840">
    <property type="entry name" value="esterase_phb"/>
    <property type="match status" value="1"/>
</dbReference>
<dbReference type="EMBL" id="STGY01000057">
    <property type="protein sequence ID" value="THV40225.1"/>
    <property type="molecule type" value="Genomic_DNA"/>
</dbReference>
<keyword evidence="1" id="KW-0732">Signal</keyword>
<dbReference type="Pfam" id="PF00652">
    <property type="entry name" value="Ricin_B_lectin"/>
    <property type="match status" value="1"/>
</dbReference>
<dbReference type="InterPro" id="IPR000772">
    <property type="entry name" value="Ricin_B_lectin"/>
</dbReference>
<dbReference type="GO" id="GO:0016787">
    <property type="term" value="F:hydrolase activity"/>
    <property type="evidence" value="ECO:0007669"/>
    <property type="project" value="UniProtKB-KW"/>
</dbReference>
<dbReference type="SUPFAM" id="SSF53474">
    <property type="entry name" value="alpha/beta-Hydrolases"/>
    <property type="match status" value="2"/>
</dbReference>
<evidence type="ECO:0000313" key="4">
    <source>
        <dbReference type="EMBL" id="THV40225.1"/>
    </source>
</evidence>
<evidence type="ECO:0000256" key="1">
    <source>
        <dbReference type="ARBA" id="ARBA00022729"/>
    </source>
</evidence>
<dbReference type="Gene3D" id="3.40.50.1820">
    <property type="entry name" value="alpha/beta hydrolase"/>
    <property type="match status" value="1"/>
</dbReference>
<keyword evidence="2" id="KW-0378">Hydrolase</keyword>
<dbReference type="Gene3D" id="2.80.10.50">
    <property type="match status" value="1"/>
</dbReference>
<dbReference type="PROSITE" id="PS50231">
    <property type="entry name" value="RICIN_B_LECTIN"/>
    <property type="match status" value="1"/>
</dbReference>
<name>A0A4S8QBN5_9ACTN</name>